<gene>
    <name evidence="2" type="ORF">D0T11_02150</name>
</gene>
<dbReference type="PROSITE" id="PS50943">
    <property type="entry name" value="HTH_CROC1"/>
    <property type="match status" value="1"/>
</dbReference>
<evidence type="ECO:0000259" key="1">
    <source>
        <dbReference type="PROSITE" id="PS50943"/>
    </source>
</evidence>
<evidence type="ECO:0000313" key="3">
    <source>
        <dbReference type="Proteomes" id="UP000284250"/>
    </source>
</evidence>
<dbReference type="InterPro" id="IPR010982">
    <property type="entry name" value="Lambda_DNA-bd_dom_sf"/>
</dbReference>
<dbReference type="AlphaFoldDB" id="A0A418R9D7"/>
<sequence length="100" mass="11053">MKAAKDLTSLNEFIDQEHGPTGSKPREVFEAGYEVFKLGAMLQQARQAKGLTQAQLAELAGTDKSYISKLEKDLKDVRLSTLQRIIAEGLGGHLEFSIKF</sequence>
<comment type="caution">
    <text evidence="2">The sequence shown here is derived from an EMBL/GenBank/DDBJ whole genome shotgun (WGS) entry which is preliminary data.</text>
</comment>
<dbReference type="SUPFAM" id="SSF47413">
    <property type="entry name" value="lambda repressor-like DNA-binding domains"/>
    <property type="match status" value="1"/>
</dbReference>
<accession>A0A418R9D7</accession>
<dbReference type="OrthoDB" id="1041855at2"/>
<dbReference type="Pfam" id="PF01381">
    <property type="entry name" value="HTH_3"/>
    <property type="match status" value="1"/>
</dbReference>
<reference evidence="2 3" key="1">
    <citation type="submission" date="2019-01" db="EMBL/GenBank/DDBJ databases">
        <title>Hymenobacter humicola sp. nov., isolated from soils in Antarctica.</title>
        <authorList>
            <person name="Sedlacek I."/>
            <person name="Holochova P."/>
            <person name="Kralova S."/>
            <person name="Pantucek R."/>
            <person name="Stankova E."/>
            <person name="Vrbovska V."/>
            <person name="Kristofova L."/>
            <person name="Svec P."/>
            <person name="Busse H.-J."/>
        </authorList>
    </citation>
    <scope>NUCLEOTIDE SEQUENCE [LARGE SCALE GENOMIC DNA]</scope>
    <source>
        <strain evidence="2 3">CCM 8852</strain>
    </source>
</reference>
<name>A0A418R9D7_9BACT</name>
<dbReference type="SMART" id="SM00530">
    <property type="entry name" value="HTH_XRE"/>
    <property type="match status" value="1"/>
</dbReference>
<proteinExistence type="predicted"/>
<dbReference type="EMBL" id="QYCN01000002">
    <property type="protein sequence ID" value="RIY13905.1"/>
    <property type="molecule type" value="Genomic_DNA"/>
</dbReference>
<dbReference type="InterPro" id="IPR001387">
    <property type="entry name" value="Cro/C1-type_HTH"/>
</dbReference>
<dbReference type="RefSeq" id="WP_119654133.1">
    <property type="nucleotide sequence ID" value="NZ_JBHUOI010000070.1"/>
</dbReference>
<dbReference type="Gene3D" id="1.10.260.40">
    <property type="entry name" value="lambda repressor-like DNA-binding domains"/>
    <property type="match status" value="1"/>
</dbReference>
<dbReference type="Proteomes" id="UP000284250">
    <property type="component" value="Unassembled WGS sequence"/>
</dbReference>
<organism evidence="2 3">
    <name type="scientific">Hymenobacter rubripertinctus</name>
    <dbReference type="NCBI Taxonomy" id="2029981"/>
    <lineage>
        <taxon>Bacteria</taxon>
        <taxon>Pseudomonadati</taxon>
        <taxon>Bacteroidota</taxon>
        <taxon>Cytophagia</taxon>
        <taxon>Cytophagales</taxon>
        <taxon>Hymenobacteraceae</taxon>
        <taxon>Hymenobacter</taxon>
    </lineage>
</organism>
<feature type="domain" description="HTH cro/C1-type" evidence="1">
    <location>
        <begin position="42"/>
        <end position="97"/>
    </location>
</feature>
<dbReference type="CDD" id="cd00093">
    <property type="entry name" value="HTH_XRE"/>
    <property type="match status" value="1"/>
</dbReference>
<dbReference type="GO" id="GO:0003677">
    <property type="term" value="F:DNA binding"/>
    <property type="evidence" value="ECO:0007669"/>
    <property type="project" value="InterPro"/>
</dbReference>
<keyword evidence="3" id="KW-1185">Reference proteome</keyword>
<protein>
    <submittedName>
        <fullName evidence="2">XRE family transcriptional regulator</fullName>
    </submittedName>
</protein>
<evidence type="ECO:0000313" key="2">
    <source>
        <dbReference type="EMBL" id="RIY13905.1"/>
    </source>
</evidence>